<proteinExistence type="predicted"/>
<reference evidence="2 3" key="1">
    <citation type="submission" date="2018-10" db="EMBL/GenBank/DDBJ databases">
        <title>Sequencing the genomes of 1000 actinobacteria strains.</title>
        <authorList>
            <person name="Klenk H.-P."/>
        </authorList>
    </citation>
    <scope>NUCLEOTIDE SEQUENCE [LARGE SCALE GENOMIC DNA]</scope>
    <source>
        <strain evidence="2 3">DSM 43911</strain>
    </source>
</reference>
<accession>A0A495X697</accession>
<evidence type="ECO:0000256" key="1">
    <source>
        <dbReference type="SAM" id="Phobius"/>
    </source>
</evidence>
<keyword evidence="1" id="KW-0472">Membrane</keyword>
<feature type="transmembrane region" description="Helical" evidence="1">
    <location>
        <begin position="263"/>
        <end position="281"/>
    </location>
</feature>
<evidence type="ECO:0008006" key="4">
    <source>
        <dbReference type="Google" id="ProtNLM"/>
    </source>
</evidence>
<dbReference type="Proteomes" id="UP000272729">
    <property type="component" value="Unassembled WGS sequence"/>
</dbReference>
<gene>
    <name evidence="2" type="ORF">DFJ66_1756</name>
</gene>
<protein>
    <recommendedName>
        <fullName evidence="4">DUF1349 domain-containing protein</fullName>
    </recommendedName>
</protein>
<dbReference type="EMBL" id="RBXR01000001">
    <property type="protein sequence ID" value="RKT68564.1"/>
    <property type="molecule type" value="Genomic_DNA"/>
</dbReference>
<organism evidence="2 3">
    <name type="scientific">Saccharothrix variisporea</name>
    <dbReference type="NCBI Taxonomy" id="543527"/>
    <lineage>
        <taxon>Bacteria</taxon>
        <taxon>Bacillati</taxon>
        <taxon>Actinomycetota</taxon>
        <taxon>Actinomycetes</taxon>
        <taxon>Pseudonocardiales</taxon>
        <taxon>Pseudonocardiaceae</taxon>
        <taxon>Saccharothrix</taxon>
    </lineage>
</organism>
<sequence length="426" mass="44076">MRTPVVAAVAALLLIALPGLLLPLLDRSSCSEGTVEVECPTDPVGPDGTPVSDRFFVMHRPLGVHGSITARVASMEGTITYPPPDHDKIVPGLVPWAKAGVIVKDGLAQGSSYAALMLTGAHGVRMQHDYVHDTAGSATARWLRLSRDGDVVTGEDSVDGVSWTRVGSVRLSLPDTVLVGLFVTSPGDLTVRDGASQVRFTQATGVFDHVVVDGPAASWTSAAVGGAGTTDWEKFHRAAGGVESGGTFTVTGSGDIGPLPGPSAAGALVGLILAVVVLVLWSVRWPFVVGVVGAGAAVVFVDGVPWLTLARVVLGVGVFMALVAAYSWALRGLLRRWVAVVVALGTVVVPYVVALVVPGLGWLLRVTPAAGFSVVGTRVAYPQVVDYYAPAGGYFPLPWWAGLAVLGGYAAVLIGLRRVRTGTRTA</sequence>
<keyword evidence="1" id="KW-0812">Transmembrane</keyword>
<evidence type="ECO:0000313" key="2">
    <source>
        <dbReference type="EMBL" id="RKT68564.1"/>
    </source>
</evidence>
<dbReference type="OrthoDB" id="185815at2"/>
<feature type="transmembrane region" description="Helical" evidence="1">
    <location>
        <begin position="288"/>
        <end position="306"/>
    </location>
</feature>
<feature type="transmembrane region" description="Helical" evidence="1">
    <location>
        <begin position="397"/>
        <end position="416"/>
    </location>
</feature>
<keyword evidence="3" id="KW-1185">Reference proteome</keyword>
<dbReference type="AlphaFoldDB" id="A0A495X697"/>
<dbReference type="Gene3D" id="2.60.120.200">
    <property type="match status" value="1"/>
</dbReference>
<feature type="transmembrane region" description="Helical" evidence="1">
    <location>
        <begin position="312"/>
        <end position="330"/>
    </location>
</feature>
<keyword evidence="1" id="KW-1133">Transmembrane helix</keyword>
<feature type="transmembrane region" description="Helical" evidence="1">
    <location>
        <begin position="337"/>
        <end position="364"/>
    </location>
</feature>
<dbReference type="RefSeq" id="WP_121219680.1">
    <property type="nucleotide sequence ID" value="NZ_JBIUBA010000049.1"/>
</dbReference>
<evidence type="ECO:0000313" key="3">
    <source>
        <dbReference type="Proteomes" id="UP000272729"/>
    </source>
</evidence>
<comment type="caution">
    <text evidence="2">The sequence shown here is derived from an EMBL/GenBank/DDBJ whole genome shotgun (WGS) entry which is preliminary data.</text>
</comment>
<name>A0A495X697_9PSEU</name>